<dbReference type="AlphaFoldDB" id="A0A0A5GCC9"/>
<dbReference type="Proteomes" id="UP000030528">
    <property type="component" value="Unassembled WGS sequence"/>
</dbReference>
<protein>
    <submittedName>
        <fullName evidence="1">Superoxide dismutase</fullName>
    </submittedName>
</protein>
<dbReference type="eggNOG" id="ENOG5032R3K">
    <property type="taxonomic scope" value="Bacteria"/>
</dbReference>
<dbReference type="EMBL" id="AVPE01000025">
    <property type="protein sequence ID" value="KGX88765.1"/>
    <property type="molecule type" value="Genomic_DNA"/>
</dbReference>
<reference evidence="1 2" key="1">
    <citation type="submission" date="2013-08" db="EMBL/GenBank/DDBJ databases">
        <authorList>
            <person name="Huang J."/>
            <person name="Wang G."/>
        </authorList>
    </citation>
    <scope>NUCLEOTIDE SEQUENCE [LARGE SCALE GENOMIC DNA]</scope>
    <source>
        <strain evidence="1 2">JSM 076056</strain>
    </source>
</reference>
<comment type="caution">
    <text evidence="1">The sequence shown here is derived from an EMBL/GenBank/DDBJ whole genome shotgun (WGS) entry which is preliminary data.</text>
</comment>
<dbReference type="RefSeq" id="WP_026801812.1">
    <property type="nucleotide sequence ID" value="NZ_AULI01000025.1"/>
</dbReference>
<dbReference type="OrthoDB" id="1079827at2"/>
<proteinExistence type="predicted"/>
<keyword evidence="2" id="KW-1185">Reference proteome</keyword>
<accession>A0A0A5GCC9</accession>
<gene>
    <name evidence="1" type="ORF">N781_09610</name>
</gene>
<name>A0A0A5GCC9_9BACI</name>
<dbReference type="STRING" id="1385510.GCA_000425205_03647"/>
<sequence length="231" mass="26958">MDKLSFLKQYRKSIEVVSNRDLLNIEKENMPAKWIEIFKETDKTRKKDKLIALWNSVCEKELSNTISYLKENLLEFELIVDNGQYAVLYSVKSENDEILYYEGGIPTNSISEMQQDWSNVPESIKEFYEKLHNGFYYLPSRAMGLVPVERITHFEDHEWGILEELDGPLGVNMATTYGYFENDMGGYVAIDLNNCIGDVATLWFTNDKPEYNVDFWDIVDEWIVIGLQDQS</sequence>
<evidence type="ECO:0000313" key="1">
    <source>
        <dbReference type="EMBL" id="KGX88765.1"/>
    </source>
</evidence>
<organism evidence="1 2">
    <name type="scientific">Pontibacillus halophilus JSM 076056 = DSM 19796</name>
    <dbReference type="NCBI Taxonomy" id="1385510"/>
    <lineage>
        <taxon>Bacteria</taxon>
        <taxon>Bacillati</taxon>
        <taxon>Bacillota</taxon>
        <taxon>Bacilli</taxon>
        <taxon>Bacillales</taxon>
        <taxon>Bacillaceae</taxon>
        <taxon>Pontibacillus</taxon>
    </lineage>
</organism>
<evidence type="ECO:0000313" key="2">
    <source>
        <dbReference type="Proteomes" id="UP000030528"/>
    </source>
</evidence>